<name>A0ABP8DZ35_9MICO</name>
<proteinExistence type="predicted"/>
<dbReference type="SUPFAM" id="SSF50998">
    <property type="entry name" value="Quinoprotein alcohol dehydrogenase-like"/>
    <property type="match status" value="1"/>
</dbReference>
<gene>
    <name evidence="2" type="ORF">GCM10022256_08560</name>
</gene>
<feature type="domain" description="Pyrrolo-quinoline quinone repeat" evidence="1">
    <location>
        <begin position="283"/>
        <end position="435"/>
    </location>
</feature>
<feature type="domain" description="Pyrrolo-quinoline quinone repeat" evidence="1">
    <location>
        <begin position="102"/>
        <end position="252"/>
    </location>
</feature>
<reference evidence="3" key="1">
    <citation type="journal article" date="2019" name="Int. J. Syst. Evol. Microbiol.">
        <title>The Global Catalogue of Microorganisms (GCM) 10K type strain sequencing project: providing services to taxonomists for standard genome sequencing and annotation.</title>
        <authorList>
            <consortium name="The Broad Institute Genomics Platform"/>
            <consortium name="The Broad Institute Genome Sequencing Center for Infectious Disease"/>
            <person name="Wu L."/>
            <person name="Ma J."/>
        </authorList>
    </citation>
    <scope>NUCLEOTIDE SEQUENCE [LARGE SCALE GENOMIC DNA]</scope>
    <source>
        <strain evidence="3">JCM 17442</strain>
    </source>
</reference>
<dbReference type="InterPro" id="IPR011047">
    <property type="entry name" value="Quinoprotein_ADH-like_sf"/>
</dbReference>
<dbReference type="InterPro" id="IPR015943">
    <property type="entry name" value="WD40/YVTN_repeat-like_dom_sf"/>
</dbReference>
<evidence type="ECO:0000313" key="3">
    <source>
        <dbReference type="Proteomes" id="UP001501594"/>
    </source>
</evidence>
<dbReference type="Pfam" id="PF13360">
    <property type="entry name" value="PQQ_2"/>
    <property type="match status" value="2"/>
</dbReference>
<dbReference type="Gene3D" id="2.130.10.10">
    <property type="entry name" value="YVTN repeat-like/Quinoprotein amine dehydrogenase"/>
    <property type="match status" value="1"/>
</dbReference>
<keyword evidence="3" id="KW-1185">Reference proteome</keyword>
<dbReference type="InterPro" id="IPR002372">
    <property type="entry name" value="PQQ_rpt_dom"/>
</dbReference>
<evidence type="ECO:0000313" key="2">
    <source>
        <dbReference type="EMBL" id="GAA4265244.1"/>
    </source>
</evidence>
<comment type="caution">
    <text evidence="2">The sequence shown here is derived from an EMBL/GenBank/DDBJ whole genome shotgun (WGS) entry which is preliminary data.</text>
</comment>
<accession>A0ABP8DZ35</accession>
<sequence length="461" mass="48612">MLAGFAALALATVAITGFGATLTPEYGSLAPYRQSAAVDLRQPPHARGWTTDLARSILPGVPVRCVSFASSPSSGRYVLLTGAGQPLGSSTGCSSLTTAQVESTLALVDGKTGRVRWTVDLRQVFPSSRDDLTVQQLSFVPEAARVLVLASVGGGFRLATLSLATGRVTASVDLERDAVGQAPETAGTLVLYSSSSSREGSAVWTLVDARRLDDPLWTAVLPDAVTPWLTRSAVFTTLDGRSVRIDGETGRITDFGGGDVSLTTAAADDDGLYTTRVLTSGEILTAWSASGRRLWSRSGIGDISGISRDCVVASLPGTTKLTCLDRSDGRTRWTTDVGSLAYAYYLPGQTTDDVPVYRSSRNQIEVLMLDGATGRHEYALRLPAQSQIVAVSRTTGYLRTSSETGTATGITAFDMRTGRTLWARTAEADGDTELWGGQLVSVGKDQVARQLGGHPPLVLGD</sequence>
<dbReference type="Proteomes" id="UP001501594">
    <property type="component" value="Unassembled WGS sequence"/>
</dbReference>
<organism evidence="2 3">
    <name type="scientific">Frondihabitans peucedani</name>
    <dbReference type="NCBI Taxonomy" id="598626"/>
    <lineage>
        <taxon>Bacteria</taxon>
        <taxon>Bacillati</taxon>
        <taxon>Actinomycetota</taxon>
        <taxon>Actinomycetes</taxon>
        <taxon>Micrococcales</taxon>
        <taxon>Microbacteriaceae</taxon>
        <taxon>Frondihabitans</taxon>
    </lineage>
</organism>
<evidence type="ECO:0000259" key="1">
    <source>
        <dbReference type="Pfam" id="PF13360"/>
    </source>
</evidence>
<dbReference type="EMBL" id="BAABAU010000001">
    <property type="protein sequence ID" value="GAA4265244.1"/>
    <property type="molecule type" value="Genomic_DNA"/>
</dbReference>
<protein>
    <recommendedName>
        <fullName evidence="1">Pyrrolo-quinoline quinone repeat domain-containing protein</fullName>
    </recommendedName>
</protein>